<dbReference type="Proteomes" id="UP000318331">
    <property type="component" value="Unassembled WGS sequence"/>
</dbReference>
<proteinExistence type="predicted"/>
<dbReference type="AlphaFoldDB" id="A0A543HT50"/>
<dbReference type="Pfam" id="PF07978">
    <property type="entry name" value="NIPSNAP"/>
    <property type="match status" value="1"/>
</dbReference>
<accession>A0A543HT50</accession>
<name>A0A543HT50_9MICO</name>
<sequence length="113" mass="12731">MIVEIRTYRIVPGEIDEFVRVMMSESIPLIEAAGIRVCAAGKSLVREEGHDEAYLIRAFDSFEQHRAQEDAFYSSEAWLMGPRRAIVSRIESAHSVTLEVSTEVVIRALTTMS</sequence>
<reference evidence="2 3" key="1">
    <citation type="submission" date="2019-06" db="EMBL/GenBank/DDBJ databases">
        <title>Sequencing the genomes of 1000 actinobacteria strains.</title>
        <authorList>
            <person name="Klenk H.-P."/>
        </authorList>
    </citation>
    <scope>NUCLEOTIDE SEQUENCE [LARGE SCALE GENOMIC DNA]</scope>
    <source>
        <strain evidence="2 3">DSM 18031</strain>
    </source>
</reference>
<feature type="domain" description="NIPSNAP" evidence="1">
    <location>
        <begin position="3"/>
        <end position="93"/>
    </location>
</feature>
<evidence type="ECO:0000313" key="2">
    <source>
        <dbReference type="EMBL" id="TQM61533.1"/>
    </source>
</evidence>
<dbReference type="SUPFAM" id="SSF54909">
    <property type="entry name" value="Dimeric alpha+beta barrel"/>
    <property type="match status" value="1"/>
</dbReference>
<dbReference type="InterPro" id="IPR011008">
    <property type="entry name" value="Dimeric_a/b-barrel"/>
</dbReference>
<evidence type="ECO:0000313" key="3">
    <source>
        <dbReference type="Proteomes" id="UP000318331"/>
    </source>
</evidence>
<gene>
    <name evidence="2" type="ORF">FB466_2489</name>
</gene>
<dbReference type="RefSeq" id="WP_141918635.1">
    <property type="nucleotide sequence ID" value="NZ_BAAAYS010000006.1"/>
</dbReference>
<comment type="caution">
    <text evidence="2">The sequence shown here is derived from an EMBL/GenBank/DDBJ whole genome shotgun (WGS) entry which is preliminary data.</text>
</comment>
<dbReference type="Gene3D" id="3.30.70.100">
    <property type="match status" value="1"/>
</dbReference>
<organism evidence="2 3">
    <name type="scientific">Klugiella xanthotipulae</name>
    <dbReference type="NCBI Taxonomy" id="244735"/>
    <lineage>
        <taxon>Bacteria</taxon>
        <taxon>Bacillati</taxon>
        <taxon>Actinomycetota</taxon>
        <taxon>Actinomycetes</taxon>
        <taxon>Micrococcales</taxon>
        <taxon>Microbacteriaceae</taxon>
        <taxon>Klugiella</taxon>
    </lineage>
</organism>
<dbReference type="EMBL" id="VFPN01000003">
    <property type="protein sequence ID" value="TQM61533.1"/>
    <property type="molecule type" value="Genomic_DNA"/>
</dbReference>
<dbReference type="InterPro" id="IPR012577">
    <property type="entry name" value="NIPSNAP"/>
</dbReference>
<evidence type="ECO:0000259" key="1">
    <source>
        <dbReference type="Pfam" id="PF07978"/>
    </source>
</evidence>
<keyword evidence="3" id="KW-1185">Reference proteome</keyword>
<dbReference type="OrthoDB" id="5188748at2"/>
<protein>
    <submittedName>
        <fullName evidence="2">NIPSNAP protein</fullName>
    </submittedName>
</protein>